<dbReference type="OMA" id="DTRWFPT"/>
<evidence type="ECO:0000313" key="4">
    <source>
        <dbReference type="Proteomes" id="UP000009131"/>
    </source>
</evidence>
<dbReference type="OrthoDB" id="2526784at2759"/>
<accession>G7DZD1</accession>
<feature type="transmembrane region" description="Helical" evidence="2">
    <location>
        <begin position="49"/>
        <end position="67"/>
    </location>
</feature>
<proteinExistence type="predicted"/>
<keyword evidence="2" id="KW-0472">Membrane</keyword>
<dbReference type="Gene3D" id="3.40.50.11350">
    <property type="match status" value="1"/>
</dbReference>
<evidence type="ECO:0000256" key="1">
    <source>
        <dbReference type="SAM" id="MobiDB-lite"/>
    </source>
</evidence>
<dbReference type="PANTHER" id="PTHR13132">
    <property type="entry name" value="ALPHA- 1,6 -FUCOSYLTRANSFERASE"/>
    <property type="match status" value="1"/>
</dbReference>
<dbReference type="InParanoid" id="G7DZD1"/>
<dbReference type="RefSeq" id="XP_014571192.1">
    <property type="nucleotide sequence ID" value="XM_014715706.1"/>
</dbReference>
<keyword evidence="2" id="KW-1133">Transmembrane helix</keyword>
<protein>
    <submittedName>
        <fullName evidence="3">Uncharacterized protein</fullName>
    </submittedName>
</protein>
<dbReference type="PANTHER" id="PTHR13132:SF29">
    <property type="entry name" value="ALPHA-(1,6)-FUCOSYLTRANSFERASE"/>
    <property type="match status" value="1"/>
</dbReference>
<reference evidence="3 4" key="1">
    <citation type="journal article" date="2011" name="J. Gen. Appl. Microbiol.">
        <title>Draft genome sequencing of the enigmatic basidiomycete Mixia osmundae.</title>
        <authorList>
            <person name="Nishida H."/>
            <person name="Nagatsuka Y."/>
            <person name="Sugiyama J."/>
        </authorList>
    </citation>
    <scope>NUCLEOTIDE SEQUENCE [LARGE SCALE GENOMIC DNA]</scope>
    <source>
        <strain evidence="4">CBS 9802 / IAM 14324 / JCM 22182 / KY 12970</strain>
    </source>
</reference>
<feature type="region of interest" description="Disordered" evidence="1">
    <location>
        <begin position="398"/>
        <end position="418"/>
    </location>
</feature>
<evidence type="ECO:0000256" key="2">
    <source>
        <dbReference type="SAM" id="Phobius"/>
    </source>
</evidence>
<dbReference type="GO" id="GO:0046921">
    <property type="term" value="F:alpha-(1-&gt;6)-fucosyltransferase activity"/>
    <property type="evidence" value="ECO:0007669"/>
    <property type="project" value="TreeGrafter"/>
</dbReference>
<sequence length="509" mass="57272">MRERHKSSDGAVHASGRYELLPTAVDPAERPAERSEVELLSRRPWLKTLALLLLTICALIGLLATLGRVTHSGTSNGGERLEVVSALPNQSSGELPDGTLRGSLDAALPLCQRTLLYSFAGLHGFASEYMSFLRVAVLAQRFNYTLLVDDHAWNYGKMSDYFDLPALDCRLPRRWESIKRPRMSYNNATNDLTMPSWLVHNHVRYKRDFRYLDQLFLANYVEPADLASLHERDVLEFPRPAPLSAQATIEPAFVNALDELGRVAHIYWQPNVAVRAKMAALERREFWQSKRVLGAHIRLGDKSKESAGISPLHLFSKHSASYKAIAQRIALRPKPEAKLTAQVAAIYLEAASDILDSLRQPARYLRRLQRRQETSTTLLIMSDAATAVDDLRSFSTHPELNVQSTQGSPDESTQQEKPRSWIRVAIDRLLRRAQGFHESAWNRLPEDERVARTSEMISDITVITRRCNGFVAAGSSNVARLMTVLAIDKAKLGLVRSIDVRIFPTAIYQ</sequence>
<name>G7DZD1_MIXOS</name>
<dbReference type="HOGENOM" id="CLU_657355_0_0_1"/>
<dbReference type="EMBL" id="BABT02000068">
    <property type="protein sequence ID" value="GAA95941.1"/>
    <property type="molecule type" value="Genomic_DNA"/>
</dbReference>
<keyword evidence="2" id="KW-0812">Transmembrane</keyword>
<dbReference type="GO" id="GO:0006487">
    <property type="term" value="P:protein N-linked glycosylation"/>
    <property type="evidence" value="ECO:0007669"/>
    <property type="project" value="TreeGrafter"/>
</dbReference>
<feature type="compositionally biased region" description="Polar residues" evidence="1">
    <location>
        <begin position="398"/>
        <end position="412"/>
    </location>
</feature>
<dbReference type="Proteomes" id="UP000009131">
    <property type="component" value="Unassembled WGS sequence"/>
</dbReference>
<gene>
    <name evidence="3" type="primary">Mo02599</name>
    <name evidence="3" type="ORF">E5Q_02599</name>
</gene>
<dbReference type="AlphaFoldDB" id="G7DZD1"/>
<dbReference type="STRING" id="764103.G7DZD1"/>
<dbReference type="eggNOG" id="ENOG502S2MH">
    <property type="taxonomic scope" value="Eukaryota"/>
</dbReference>
<evidence type="ECO:0000313" key="3">
    <source>
        <dbReference type="EMBL" id="GAA95941.1"/>
    </source>
</evidence>
<reference evidence="3 4" key="2">
    <citation type="journal article" date="2012" name="Open Biol.">
        <title>Characteristics of nucleosomes and linker DNA regions on the genome of the basidiomycete Mixia osmundae revealed by mono- and dinucleosome mapping.</title>
        <authorList>
            <person name="Nishida H."/>
            <person name="Kondo S."/>
            <person name="Matsumoto T."/>
            <person name="Suzuki Y."/>
            <person name="Yoshikawa H."/>
            <person name="Taylor T.D."/>
            <person name="Sugiyama J."/>
        </authorList>
    </citation>
    <scope>NUCLEOTIDE SEQUENCE [LARGE SCALE GENOMIC DNA]</scope>
    <source>
        <strain evidence="4">CBS 9802 / IAM 14324 / JCM 22182 / KY 12970</strain>
    </source>
</reference>
<organism evidence="3 4">
    <name type="scientific">Mixia osmundae (strain CBS 9802 / IAM 14324 / JCM 22182 / KY 12970)</name>
    <dbReference type="NCBI Taxonomy" id="764103"/>
    <lineage>
        <taxon>Eukaryota</taxon>
        <taxon>Fungi</taxon>
        <taxon>Dikarya</taxon>
        <taxon>Basidiomycota</taxon>
        <taxon>Pucciniomycotina</taxon>
        <taxon>Mixiomycetes</taxon>
        <taxon>Mixiales</taxon>
        <taxon>Mixiaceae</taxon>
        <taxon>Mixia</taxon>
    </lineage>
</organism>
<comment type="caution">
    <text evidence="3">The sequence shown here is derived from an EMBL/GenBank/DDBJ whole genome shotgun (WGS) entry which is preliminary data.</text>
</comment>
<keyword evidence="4" id="KW-1185">Reference proteome</keyword>